<feature type="domain" description="UBZ4-type" evidence="17">
    <location>
        <begin position="440"/>
        <end position="467"/>
    </location>
</feature>
<dbReference type="GO" id="GO:0031593">
    <property type="term" value="F:polyubiquitin modification-dependent protein binding"/>
    <property type="evidence" value="ECO:0007669"/>
    <property type="project" value="TreeGrafter"/>
</dbReference>
<evidence type="ECO:0000256" key="8">
    <source>
        <dbReference type="ARBA" id="ARBA00022771"/>
    </source>
</evidence>
<dbReference type="Gene3D" id="3.30.160.60">
    <property type="entry name" value="Classic Zinc Finger"/>
    <property type="match status" value="2"/>
</dbReference>
<evidence type="ECO:0000256" key="14">
    <source>
        <dbReference type="ARBA" id="ARBA00030396"/>
    </source>
</evidence>
<feature type="region of interest" description="Disordered" evidence="16">
    <location>
        <begin position="219"/>
        <end position="289"/>
    </location>
</feature>
<evidence type="ECO:0000256" key="6">
    <source>
        <dbReference type="ARBA" id="ARBA00022723"/>
    </source>
</evidence>
<feature type="compositionally biased region" description="Polar residues" evidence="16">
    <location>
        <begin position="383"/>
        <end position="394"/>
    </location>
</feature>
<dbReference type="AlphaFoldDB" id="A0AAV7I1U0"/>
<keyword evidence="8 15" id="KW-0863">Zinc-finger</keyword>
<evidence type="ECO:0000256" key="5">
    <source>
        <dbReference type="ARBA" id="ARBA00022670"/>
    </source>
</evidence>
<dbReference type="PANTHER" id="PTHR21220:SF0">
    <property type="entry name" value="DNA-DEPENDENT METALLOPROTEASE SPRTN"/>
    <property type="match status" value="1"/>
</dbReference>
<reference evidence="18 19" key="1">
    <citation type="journal article" date="2021" name="J. Hered.">
        <title>A chromosome-level genome assembly of the parasitoid wasp, Cotesia glomerata (Hymenoptera: Braconidae).</title>
        <authorList>
            <person name="Pinto B.J."/>
            <person name="Weis J.J."/>
            <person name="Gamble T."/>
            <person name="Ode P.J."/>
            <person name="Paul R."/>
            <person name="Zaspel J.M."/>
        </authorList>
    </citation>
    <scope>NUCLEOTIDE SEQUENCE [LARGE SCALE GENOMIC DNA]</scope>
    <source>
        <strain evidence="18">CgM1</strain>
    </source>
</reference>
<dbReference type="GO" id="GO:0005694">
    <property type="term" value="C:chromosome"/>
    <property type="evidence" value="ECO:0007669"/>
    <property type="project" value="UniProtKB-SubCell"/>
</dbReference>
<evidence type="ECO:0000256" key="3">
    <source>
        <dbReference type="ARBA" id="ARBA00010724"/>
    </source>
</evidence>
<feature type="region of interest" description="Disordered" evidence="16">
    <location>
        <begin position="468"/>
        <end position="493"/>
    </location>
</feature>
<name>A0AAV7I1U0_COTGL</name>
<feature type="compositionally biased region" description="Low complexity" evidence="16">
    <location>
        <begin position="254"/>
        <end position="269"/>
    </location>
</feature>
<keyword evidence="6" id="KW-0479">Metal-binding</keyword>
<proteinExistence type="inferred from homology"/>
<protein>
    <recommendedName>
        <fullName evidence="14">Protein with SprT-like domain at the N terminus</fullName>
    </recommendedName>
</protein>
<dbReference type="GO" id="GO:0006281">
    <property type="term" value="P:DNA repair"/>
    <property type="evidence" value="ECO:0007669"/>
    <property type="project" value="UniProtKB-KW"/>
</dbReference>
<dbReference type="InterPro" id="IPR006642">
    <property type="entry name" value="Rad18_UBZ4"/>
</dbReference>
<evidence type="ECO:0000256" key="1">
    <source>
        <dbReference type="ARBA" id="ARBA00004123"/>
    </source>
</evidence>
<keyword evidence="7 15" id="KW-0227">DNA damage</keyword>
<dbReference type="SMART" id="SM00734">
    <property type="entry name" value="ZnF_Rad18"/>
    <property type="match status" value="5"/>
</dbReference>
<keyword evidence="11" id="KW-0482">Metalloprotease</keyword>
<evidence type="ECO:0000256" key="13">
    <source>
        <dbReference type="ARBA" id="ARBA00023242"/>
    </source>
</evidence>
<keyword evidence="10" id="KW-0862">Zinc</keyword>
<feature type="region of interest" description="Disordered" evidence="16">
    <location>
        <begin position="318"/>
        <end position="396"/>
    </location>
</feature>
<dbReference type="GO" id="GO:0008270">
    <property type="term" value="F:zinc ion binding"/>
    <property type="evidence" value="ECO:0007669"/>
    <property type="project" value="UniProtKB-KW"/>
</dbReference>
<dbReference type="Pfam" id="PF10263">
    <property type="entry name" value="SprT-like"/>
    <property type="match status" value="1"/>
</dbReference>
<dbReference type="InterPro" id="IPR055220">
    <property type="entry name" value="SPRTN_ZBD"/>
</dbReference>
<evidence type="ECO:0000256" key="4">
    <source>
        <dbReference type="ARBA" id="ARBA00022454"/>
    </source>
</evidence>
<sequence length="688" mass="77546">MTDRYLRDLDAINNQHLHGITENAVFPDHLNELEYKPRTLIDETLEIIDPTPNVYTMFIQFNEKFFWNKLDAVQVRWSNRMTTCAGTCSFHPRNRECVISLSLPLLKLRPRKDLVETLLHEMIHGFLFITNNNRDRDGHGPEFCKHMERINREAGTKITIYHDFHDEVRLYQQHWWKCDGPCQKRPPYFGIVRRAMNRAPGPSDFWWQNHQQNCGGKYIKIKEPENKPPTKGKRSSEISKPLPKQNTLDNFVQSTKTSSSSTSSFSNDSPKNKSGGIKTISGNTRSLGSKTVTVSKVGSGSLNTEGIKKLGTSTNNVFGFGTGGPGSSSSTLSPPVAPKPSRNRINSSGVLGGSNTGKSILLTRFMSPQPTKNSEEIKPKTPPKQNQQNETGNNAPECPICNKIIIDENINQHIDSCLISNDTNSEEPAQKRPKITEESTHECPFCQQKFSASLIDIHVNDCLNLDVLDDNSRPKRSQTGDTSRPRDSSEDKRINCPKCNRRFTSDRMNDHLDICLNEVGDLASHDSVINLTHDAGDVTDLTLSPIRPVTGTEECITCGSRVRVREYNDHIEKCLKKHREKMERDLGTVVVVDDVDPRPGCSKSKKDRSTYECLVCNSRISNDIPLNEHLEICTSSTFGDMTLNTNGSNFTDDDPPNMEHRYSCPICNLMIIGKDMAEHVDWCVARKK</sequence>
<dbReference type="GO" id="GO:0003697">
    <property type="term" value="F:single-stranded DNA binding"/>
    <property type="evidence" value="ECO:0007669"/>
    <property type="project" value="InterPro"/>
</dbReference>
<keyword evidence="9" id="KW-0378">Hydrolase</keyword>
<accession>A0AAV7I1U0</accession>
<evidence type="ECO:0000256" key="10">
    <source>
        <dbReference type="ARBA" id="ARBA00022833"/>
    </source>
</evidence>
<keyword evidence="12 15" id="KW-0234">DNA repair</keyword>
<feature type="compositionally biased region" description="Polar residues" evidence="16">
    <location>
        <begin position="244"/>
        <end position="253"/>
    </location>
</feature>
<evidence type="ECO:0000313" key="18">
    <source>
        <dbReference type="EMBL" id="KAH0540728.1"/>
    </source>
</evidence>
<dbReference type="InterPro" id="IPR006640">
    <property type="entry name" value="SprT-like_domain"/>
</dbReference>
<keyword evidence="19" id="KW-1185">Reference proteome</keyword>
<evidence type="ECO:0000256" key="9">
    <source>
        <dbReference type="ARBA" id="ARBA00022801"/>
    </source>
</evidence>
<evidence type="ECO:0000256" key="15">
    <source>
        <dbReference type="PROSITE-ProRule" id="PRU01256"/>
    </source>
</evidence>
<comment type="similarity">
    <text evidence="3">Belongs to the Spartan family.</text>
</comment>
<evidence type="ECO:0000256" key="7">
    <source>
        <dbReference type="ARBA" id="ARBA00022763"/>
    </source>
</evidence>
<evidence type="ECO:0000256" key="12">
    <source>
        <dbReference type="ARBA" id="ARBA00023204"/>
    </source>
</evidence>
<dbReference type="Pfam" id="PF22934">
    <property type="entry name" value="SPRTN_ZBD"/>
    <property type="match status" value="1"/>
</dbReference>
<comment type="caution">
    <text evidence="18">The sequence shown here is derived from an EMBL/GenBank/DDBJ whole genome shotgun (WGS) entry which is preliminary data.</text>
</comment>
<dbReference type="Proteomes" id="UP000826195">
    <property type="component" value="Unassembled WGS sequence"/>
</dbReference>
<evidence type="ECO:0000256" key="16">
    <source>
        <dbReference type="SAM" id="MobiDB-lite"/>
    </source>
</evidence>
<feature type="compositionally biased region" description="Polar residues" evidence="16">
    <location>
        <begin position="280"/>
        <end position="289"/>
    </location>
</feature>
<evidence type="ECO:0000256" key="2">
    <source>
        <dbReference type="ARBA" id="ARBA00004286"/>
    </source>
</evidence>
<feature type="compositionally biased region" description="Basic and acidic residues" evidence="16">
    <location>
        <begin position="483"/>
        <end position="493"/>
    </location>
</feature>
<dbReference type="PROSITE" id="PS51908">
    <property type="entry name" value="ZF_UBZ4"/>
    <property type="match status" value="1"/>
</dbReference>
<evidence type="ECO:0000313" key="19">
    <source>
        <dbReference type="Proteomes" id="UP000826195"/>
    </source>
</evidence>
<dbReference type="GO" id="GO:0004222">
    <property type="term" value="F:metalloendopeptidase activity"/>
    <property type="evidence" value="ECO:0007669"/>
    <property type="project" value="InterPro"/>
</dbReference>
<comment type="subcellular location">
    <subcellularLocation>
        <location evidence="2">Chromosome</location>
    </subcellularLocation>
    <subcellularLocation>
        <location evidence="1">Nucleus</location>
    </subcellularLocation>
</comment>
<dbReference type="InterPro" id="IPR044245">
    <property type="entry name" value="Spartan"/>
</dbReference>
<evidence type="ECO:0000259" key="17">
    <source>
        <dbReference type="PROSITE" id="PS51908"/>
    </source>
</evidence>
<dbReference type="PANTHER" id="PTHR21220">
    <property type="entry name" value="DNA-DEPENDENT METALLOPROTEASE SPRTN"/>
    <property type="match status" value="1"/>
</dbReference>
<dbReference type="GO" id="GO:0005634">
    <property type="term" value="C:nucleus"/>
    <property type="evidence" value="ECO:0007669"/>
    <property type="project" value="UniProtKB-SubCell"/>
</dbReference>
<keyword evidence="4" id="KW-0158">Chromosome</keyword>
<organism evidence="18 19">
    <name type="scientific">Cotesia glomerata</name>
    <name type="common">Lepidopteran parasitic wasp</name>
    <name type="synonym">Apanteles glomeratus</name>
    <dbReference type="NCBI Taxonomy" id="32391"/>
    <lineage>
        <taxon>Eukaryota</taxon>
        <taxon>Metazoa</taxon>
        <taxon>Ecdysozoa</taxon>
        <taxon>Arthropoda</taxon>
        <taxon>Hexapoda</taxon>
        <taxon>Insecta</taxon>
        <taxon>Pterygota</taxon>
        <taxon>Neoptera</taxon>
        <taxon>Endopterygota</taxon>
        <taxon>Hymenoptera</taxon>
        <taxon>Apocrita</taxon>
        <taxon>Ichneumonoidea</taxon>
        <taxon>Braconidae</taxon>
        <taxon>Microgastrinae</taxon>
        <taxon>Cotesia</taxon>
    </lineage>
</organism>
<dbReference type="EMBL" id="JAHXZJ010002609">
    <property type="protein sequence ID" value="KAH0540728.1"/>
    <property type="molecule type" value="Genomic_DNA"/>
</dbReference>
<gene>
    <name evidence="18" type="ORF">KQX54_019469</name>
</gene>
<dbReference type="GO" id="GO:0006508">
    <property type="term" value="P:proteolysis"/>
    <property type="evidence" value="ECO:0007669"/>
    <property type="project" value="UniProtKB-KW"/>
</dbReference>
<dbReference type="SMART" id="SM00731">
    <property type="entry name" value="SprT"/>
    <property type="match status" value="1"/>
</dbReference>
<evidence type="ECO:0000256" key="11">
    <source>
        <dbReference type="ARBA" id="ARBA00023049"/>
    </source>
</evidence>
<keyword evidence="5" id="KW-0645">Protease</keyword>
<keyword evidence="13" id="KW-0539">Nucleus</keyword>